<keyword evidence="3" id="KW-1185">Reference proteome</keyword>
<gene>
    <name evidence="2" type="ORF">ACFP3R_24685</name>
</gene>
<dbReference type="Pfam" id="PF04149">
    <property type="entry name" value="DUF397"/>
    <property type="match status" value="1"/>
</dbReference>
<protein>
    <submittedName>
        <fullName evidence="2">DUF397 domain-containing protein</fullName>
    </submittedName>
</protein>
<organism evidence="2 3">
    <name type="scientific">Saccharothrix lopnurensis</name>
    <dbReference type="NCBI Taxonomy" id="1670621"/>
    <lineage>
        <taxon>Bacteria</taxon>
        <taxon>Bacillati</taxon>
        <taxon>Actinomycetota</taxon>
        <taxon>Actinomycetes</taxon>
        <taxon>Pseudonocardiales</taxon>
        <taxon>Pseudonocardiaceae</taxon>
        <taxon>Saccharothrix</taxon>
    </lineage>
</organism>
<proteinExistence type="predicted"/>
<accession>A0ABW1PCP3</accession>
<evidence type="ECO:0000313" key="2">
    <source>
        <dbReference type="EMBL" id="MFC6092482.1"/>
    </source>
</evidence>
<feature type="domain" description="DUF397" evidence="1">
    <location>
        <begin position="2"/>
        <end position="33"/>
    </location>
</feature>
<dbReference type="EMBL" id="JBHSQO010000029">
    <property type="protein sequence ID" value="MFC6092482.1"/>
    <property type="molecule type" value="Genomic_DNA"/>
</dbReference>
<name>A0ABW1PCP3_9PSEU</name>
<comment type="caution">
    <text evidence="2">The sequence shown here is derived from an EMBL/GenBank/DDBJ whole genome shotgun (WGS) entry which is preliminary data.</text>
</comment>
<dbReference type="InterPro" id="IPR007278">
    <property type="entry name" value="DUF397"/>
</dbReference>
<dbReference type="Proteomes" id="UP001596220">
    <property type="component" value="Unassembled WGS sequence"/>
</dbReference>
<dbReference type="RefSeq" id="WP_380638768.1">
    <property type="nucleotide sequence ID" value="NZ_JBHSQO010000029.1"/>
</dbReference>
<evidence type="ECO:0000313" key="3">
    <source>
        <dbReference type="Proteomes" id="UP001596220"/>
    </source>
</evidence>
<sequence>MAFASEAVGVRDSKNTTPQLAFTPDAWRAFLARL</sequence>
<reference evidence="3" key="1">
    <citation type="journal article" date="2019" name="Int. J. Syst. Evol. Microbiol.">
        <title>The Global Catalogue of Microorganisms (GCM) 10K type strain sequencing project: providing services to taxonomists for standard genome sequencing and annotation.</title>
        <authorList>
            <consortium name="The Broad Institute Genomics Platform"/>
            <consortium name="The Broad Institute Genome Sequencing Center for Infectious Disease"/>
            <person name="Wu L."/>
            <person name="Ma J."/>
        </authorList>
    </citation>
    <scope>NUCLEOTIDE SEQUENCE [LARGE SCALE GENOMIC DNA]</scope>
    <source>
        <strain evidence="3">CGMCC 4.7246</strain>
    </source>
</reference>
<evidence type="ECO:0000259" key="1">
    <source>
        <dbReference type="Pfam" id="PF04149"/>
    </source>
</evidence>